<accession>A0A1W1UJK8</accession>
<reference evidence="1 2" key="1">
    <citation type="submission" date="2017-04" db="EMBL/GenBank/DDBJ databases">
        <authorList>
            <person name="Afonso C.L."/>
            <person name="Miller P.J."/>
            <person name="Scott M.A."/>
            <person name="Spackman E."/>
            <person name="Goraichik I."/>
            <person name="Dimitrov K.M."/>
            <person name="Suarez D.L."/>
            <person name="Swayne D.E."/>
        </authorList>
    </citation>
    <scope>NUCLEOTIDE SEQUENCE [LARGE SCALE GENOMIC DNA]</scope>
    <source>
        <strain evidence="1 2">KR-140</strain>
    </source>
</reference>
<gene>
    <name evidence="1" type="ORF">SAMN00790413_04500</name>
</gene>
<dbReference type="STRING" id="695939.SAMN00790413_04500"/>
<organism evidence="1 2">
    <name type="scientific">Deinococcus hopiensis KR-140</name>
    <dbReference type="NCBI Taxonomy" id="695939"/>
    <lineage>
        <taxon>Bacteria</taxon>
        <taxon>Thermotogati</taxon>
        <taxon>Deinococcota</taxon>
        <taxon>Deinococci</taxon>
        <taxon>Deinococcales</taxon>
        <taxon>Deinococcaceae</taxon>
        <taxon>Deinococcus</taxon>
    </lineage>
</organism>
<dbReference type="EMBL" id="FWWU01000005">
    <property type="protein sequence ID" value="SMB81203.1"/>
    <property type="molecule type" value="Genomic_DNA"/>
</dbReference>
<name>A0A1W1UJK8_9DEIO</name>
<sequence length="192" mass="20167">MTGLYVIGPVSASSSPVEEKMSKKLRTLTALVVLALLGTGCRRAPAGTGMGTANTATQREQATKFAGCMRENGVRAFPDPDASGKLTIDGIANGSPSDTASATFKRAMGACKDLQPVGFTGGRRNHEQQETALEFARCIRDNGVKDFPDPVNGEPLVDTNRIPSSNRSGGMAILNAAMQKCRSFVEKAMGGQ</sequence>
<protein>
    <submittedName>
        <fullName evidence="1">Uncharacterized protein</fullName>
    </submittedName>
</protein>
<proteinExistence type="predicted"/>
<dbReference type="Proteomes" id="UP000192582">
    <property type="component" value="Unassembled WGS sequence"/>
</dbReference>
<evidence type="ECO:0000313" key="1">
    <source>
        <dbReference type="EMBL" id="SMB81203.1"/>
    </source>
</evidence>
<dbReference type="AlphaFoldDB" id="A0A1W1UJK8"/>
<evidence type="ECO:0000313" key="2">
    <source>
        <dbReference type="Proteomes" id="UP000192582"/>
    </source>
</evidence>
<keyword evidence="2" id="KW-1185">Reference proteome</keyword>